<sequence length="58" mass="6747">MDQHKDYHHETKEARKCKPTRNIVDKGEQREGPTMVMVGTPELKLYTFSHRSATNCNT</sequence>
<feature type="region of interest" description="Disordered" evidence="1">
    <location>
        <begin position="1"/>
        <end position="33"/>
    </location>
</feature>
<proteinExistence type="predicted"/>
<dbReference type="EMBL" id="SMOL01000004">
    <property type="protein sequence ID" value="KAB2635233.1"/>
    <property type="molecule type" value="Genomic_DNA"/>
</dbReference>
<evidence type="ECO:0000256" key="1">
    <source>
        <dbReference type="SAM" id="MobiDB-lite"/>
    </source>
</evidence>
<reference evidence="2 3" key="1">
    <citation type="submission" date="2019-09" db="EMBL/GenBank/DDBJ databases">
        <authorList>
            <person name="Ou C."/>
        </authorList>
    </citation>
    <scope>NUCLEOTIDE SEQUENCE [LARGE SCALE GENOMIC DNA]</scope>
    <source>
        <strain evidence="2">S2</strain>
        <tissue evidence="2">Leaf</tissue>
    </source>
</reference>
<feature type="compositionally biased region" description="Basic and acidic residues" evidence="1">
    <location>
        <begin position="1"/>
        <end position="16"/>
    </location>
</feature>
<comment type="caution">
    <text evidence="2">The sequence shown here is derived from an EMBL/GenBank/DDBJ whole genome shotgun (WGS) entry which is preliminary data.</text>
</comment>
<dbReference type="Proteomes" id="UP000327157">
    <property type="component" value="Chromosome 5"/>
</dbReference>
<accession>A0A5N5I7V8</accession>
<dbReference type="AlphaFoldDB" id="A0A5N5I7V8"/>
<evidence type="ECO:0000313" key="3">
    <source>
        <dbReference type="Proteomes" id="UP000327157"/>
    </source>
</evidence>
<keyword evidence="3" id="KW-1185">Reference proteome</keyword>
<organism evidence="2 3">
    <name type="scientific">Pyrus ussuriensis x Pyrus communis</name>
    <dbReference type="NCBI Taxonomy" id="2448454"/>
    <lineage>
        <taxon>Eukaryota</taxon>
        <taxon>Viridiplantae</taxon>
        <taxon>Streptophyta</taxon>
        <taxon>Embryophyta</taxon>
        <taxon>Tracheophyta</taxon>
        <taxon>Spermatophyta</taxon>
        <taxon>Magnoliopsida</taxon>
        <taxon>eudicotyledons</taxon>
        <taxon>Gunneridae</taxon>
        <taxon>Pentapetalae</taxon>
        <taxon>rosids</taxon>
        <taxon>fabids</taxon>
        <taxon>Rosales</taxon>
        <taxon>Rosaceae</taxon>
        <taxon>Amygdaloideae</taxon>
        <taxon>Maleae</taxon>
        <taxon>Pyrus</taxon>
    </lineage>
</organism>
<reference evidence="3" key="2">
    <citation type="submission" date="2019-10" db="EMBL/GenBank/DDBJ databases">
        <title>A de novo genome assembly of a pear dwarfing rootstock.</title>
        <authorList>
            <person name="Wang F."/>
            <person name="Wang J."/>
            <person name="Li S."/>
            <person name="Zhang Y."/>
            <person name="Fang M."/>
            <person name="Ma L."/>
            <person name="Zhao Y."/>
            <person name="Jiang S."/>
        </authorList>
    </citation>
    <scope>NUCLEOTIDE SEQUENCE [LARGE SCALE GENOMIC DNA]</scope>
</reference>
<name>A0A5N5I7V8_9ROSA</name>
<gene>
    <name evidence="2" type="ORF">D8674_025767</name>
</gene>
<evidence type="ECO:0000313" key="2">
    <source>
        <dbReference type="EMBL" id="KAB2635233.1"/>
    </source>
</evidence>
<reference evidence="2 3" key="3">
    <citation type="submission" date="2019-11" db="EMBL/GenBank/DDBJ databases">
        <title>A de novo genome assembly of a pear dwarfing rootstock.</title>
        <authorList>
            <person name="Wang F."/>
            <person name="Wang J."/>
            <person name="Li S."/>
            <person name="Zhang Y."/>
            <person name="Fang M."/>
            <person name="Ma L."/>
            <person name="Zhao Y."/>
            <person name="Jiang S."/>
        </authorList>
    </citation>
    <scope>NUCLEOTIDE SEQUENCE [LARGE SCALE GENOMIC DNA]</scope>
    <source>
        <strain evidence="2">S2</strain>
        <tissue evidence="2">Leaf</tissue>
    </source>
</reference>
<protein>
    <submittedName>
        <fullName evidence="2">BTB/POZ domain-containing protein</fullName>
    </submittedName>
</protein>